<dbReference type="EMBL" id="KY523104">
    <property type="protein sequence ID" value="QKU34947.1"/>
    <property type="molecule type" value="Genomic_DNA"/>
</dbReference>
<organism evidence="2">
    <name type="scientific">Tupanvirus soda lake</name>
    <dbReference type="NCBI Taxonomy" id="2126985"/>
    <lineage>
        <taxon>Viruses</taxon>
        <taxon>Varidnaviria</taxon>
        <taxon>Bamfordvirae</taxon>
        <taxon>Nucleocytoviricota</taxon>
        <taxon>Megaviricetes</taxon>
        <taxon>Imitervirales</taxon>
        <taxon>Mimiviridae</taxon>
        <taxon>Megamimivirinae</taxon>
        <taxon>Tupanvirus</taxon>
        <taxon>Tupanvirus salinum</taxon>
    </lineage>
</organism>
<evidence type="ECO:0000313" key="2">
    <source>
        <dbReference type="EMBL" id="QKU34947.1"/>
    </source>
</evidence>
<dbReference type="GeneID" id="80518364"/>
<feature type="transmembrane region" description="Helical" evidence="1">
    <location>
        <begin position="146"/>
        <end position="168"/>
    </location>
</feature>
<feature type="transmembrane region" description="Helical" evidence="1">
    <location>
        <begin position="7"/>
        <end position="27"/>
    </location>
</feature>
<evidence type="ECO:0000256" key="1">
    <source>
        <dbReference type="SAM" id="Phobius"/>
    </source>
</evidence>
<name>A0A6N1NQG4_9VIRU</name>
<accession>A0A6N1NQG4</accession>
<keyword evidence="1" id="KW-1133">Transmembrane helix</keyword>
<reference evidence="2" key="1">
    <citation type="submission" date="2017-01" db="EMBL/GenBank/DDBJ databases">
        <authorList>
            <person name="Assis F.L."/>
            <person name="Abrahao J.S."/>
            <person name="Silva L."/>
            <person name="Khalil J.B."/>
            <person name="Rodrigues R."/>
            <person name="Silva L.S."/>
            <person name="Arantes T."/>
            <person name="Boratto P."/>
            <person name="Andrade M."/>
            <person name="Kroon E.G."/>
            <person name="Ribeiro B."/>
            <person name="Bergier I."/>
            <person name="Seligmann H."/>
            <person name="Ghigo E."/>
            <person name="Colson P."/>
            <person name="Levasseur A."/>
            <person name="Raoult D."/>
            <person name="Scola B.L."/>
        </authorList>
    </citation>
    <scope>NUCLEOTIDE SEQUENCE</scope>
    <source>
        <strain evidence="2">Soda lake</strain>
    </source>
</reference>
<proteinExistence type="predicted"/>
<sequence length="183" mass="21733">MHLLWKFIIILIIIGTSCLTPALLIYFNGFGEELYWNNNAVETKCNVTNNEIKTEVCYYQCHCINKGGKRKCQNCHSNCYNGYIYVEYMVSRNEFYAMLEVISHDNDYTNLENKLNEEYPVGYLLTCYYNKKNPNDVRLELENIDVYLAFFIFFCVVGGFILFGWISYEIYALYRRRNSITYI</sequence>
<dbReference type="RefSeq" id="YP_010781600.1">
    <property type="nucleotide sequence ID" value="NC_075039.1"/>
</dbReference>
<keyword evidence="1" id="KW-0812">Transmembrane</keyword>
<protein>
    <submittedName>
        <fullName evidence="2">Putative orfan</fullName>
    </submittedName>
</protein>
<dbReference type="KEGG" id="vg:80518364"/>
<dbReference type="PROSITE" id="PS51257">
    <property type="entry name" value="PROKAR_LIPOPROTEIN"/>
    <property type="match status" value="1"/>
</dbReference>
<reference evidence="2" key="2">
    <citation type="journal article" date="2018" name="Nat. Commun.">
        <title>Tailed giant Tupanvirus possesses the most complete translational apparatus of the known virosphere.</title>
        <authorList>
            <person name="Abrahao J."/>
            <person name="Silva L."/>
            <person name="Silva L.S."/>
            <person name="Khalil J.Y.B."/>
            <person name="Rodrigues R."/>
            <person name="Arantes T."/>
            <person name="Assis F."/>
            <person name="Boratto P."/>
            <person name="Andrade M."/>
            <person name="Kroon E.G."/>
            <person name="Ribeiro B."/>
            <person name="Bergier I."/>
            <person name="Seligmann H."/>
            <person name="Ghigo E."/>
            <person name="Colson P."/>
            <person name="Levasseur A."/>
            <person name="Kroemer G."/>
            <person name="Raoult D."/>
            <person name="La Scola B."/>
        </authorList>
    </citation>
    <scope>NUCLEOTIDE SEQUENCE [LARGE SCALE GENOMIC DNA]</scope>
    <source>
        <strain evidence="2">Soda lake</strain>
    </source>
</reference>
<keyword evidence="1" id="KW-0472">Membrane</keyword>